<name>A0A9W4RLT6_9PEZI</name>
<dbReference type="InterPro" id="IPR000683">
    <property type="entry name" value="Gfo/Idh/MocA-like_OxRdtase_N"/>
</dbReference>
<comment type="caution">
    <text evidence="5">The sequence shown here is derived from an EMBL/GenBank/DDBJ whole genome shotgun (WGS) entry which is preliminary data.</text>
</comment>
<feature type="domain" description="Gfo/Idh/MocA-like oxidoreductase N-terminal" evidence="3">
    <location>
        <begin position="6"/>
        <end position="69"/>
    </location>
</feature>
<dbReference type="InterPro" id="IPR055170">
    <property type="entry name" value="GFO_IDH_MocA-like_dom"/>
</dbReference>
<evidence type="ECO:0000313" key="6">
    <source>
        <dbReference type="Proteomes" id="UP001152533"/>
    </source>
</evidence>
<dbReference type="Gene3D" id="3.30.360.10">
    <property type="entry name" value="Dihydrodipicolinate Reductase, domain 2"/>
    <property type="match status" value="1"/>
</dbReference>
<dbReference type="Pfam" id="PF22725">
    <property type="entry name" value="GFO_IDH_MocA_C3"/>
    <property type="match status" value="1"/>
</dbReference>
<organism evidence="5 6">
    <name type="scientific">Colletotrichum noveboracense</name>
    <dbReference type="NCBI Taxonomy" id="2664923"/>
    <lineage>
        <taxon>Eukaryota</taxon>
        <taxon>Fungi</taxon>
        <taxon>Dikarya</taxon>
        <taxon>Ascomycota</taxon>
        <taxon>Pezizomycotina</taxon>
        <taxon>Sordariomycetes</taxon>
        <taxon>Hypocreomycetidae</taxon>
        <taxon>Glomerellales</taxon>
        <taxon>Glomerellaceae</taxon>
        <taxon>Colletotrichum</taxon>
        <taxon>Colletotrichum gloeosporioides species complex</taxon>
    </lineage>
</organism>
<dbReference type="InterPro" id="IPR051317">
    <property type="entry name" value="Gfo/Idh/MocA_oxidoreduct"/>
</dbReference>
<reference evidence="5" key="1">
    <citation type="submission" date="2022-08" db="EMBL/GenBank/DDBJ databases">
        <authorList>
            <person name="Giroux E."/>
            <person name="Giroux E."/>
        </authorList>
    </citation>
    <scope>NUCLEOTIDE SEQUENCE</scope>
    <source>
        <strain evidence="5">H1091258</strain>
    </source>
</reference>
<dbReference type="PANTHER" id="PTHR43708:SF5">
    <property type="entry name" value="CONSERVED EXPRESSED OXIDOREDUCTASE (EUROFUNG)-RELATED"/>
    <property type="match status" value="1"/>
</dbReference>
<comment type="similarity">
    <text evidence="1">Belongs to the Gfo/Idh/MocA family.</text>
</comment>
<evidence type="ECO:0000259" key="3">
    <source>
        <dbReference type="Pfam" id="PF01408"/>
    </source>
</evidence>
<evidence type="ECO:0000256" key="2">
    <source>
        <dbReference type="ARBA" id="ARBA00023002"/>
    </source>
</evidence>
<evidence type="ECO:0000313" key="5">
    <source>
        <dbReference type="EMBL" id="CAI0642979.1"/>
    </source>
</evidence>
<feature type="domain" description="GFO/IDH/MocA-like oxidoreductase" evidence="4">
    <location>
        <begin position="79"/>
        <end position="203"/>
    </location>
</feature>
<evidence type="ECO:0000259" key="4">
    <source>
        <dbReference type="Pfam" id="PF22725"/>
    </source>
</evidence>
<dbReference type="InterPro" id="IPR036291">
    <property type="entry name" value="NAD(P)-bd_dom_sf"/>
</dbReference>
<dbReference type="Pfam" id="PF01408">
    <property type="entry name" value="GFO_IDH_MocA"/>
    <property type="match status" value="1"/>
</dbReference>
<sequence>MGISAEQLVGDSSCDMVVITTPPNTHYDLAKLCLKARKHILVEKPFVSRLEDADHLIKLASDVGQLICVYQNRRFDSDFLTVQKFVQDGVFGRISEIDTHFDYYRPESAESWRGQLSTAEGGGALFDLGSHLIDQAYILFGLPCSVYGRLLNQKRGCLDLMHPDSVHAQLNYANGMIVNIRISDMSVESPQRRFWIRGTKASFKKDGMDPQEAQLESGLLPTSSNFGVERTGSEGRLVIVRKDGTIQELSHPSVRSQNYGALYQGFAEAVWSGNEDMVPVSALQAREVLRILESVYASAKVDQVVKL</sequence>
<accession>A0A9W4RLT6</accession>
<evidence type="ECO:0000256" key="1">
    <source>
        <dbReference type="ARBA" id="ARBA00010928"/>
    </source>
</evidence>
<keyword evidence="6" id="KW-1185">Reference proteome</keyword>
<evidence type="ECO:0008006" key="7">
    <source>
        <dbReference type="Google" id="ProtNLM"/>
    </source>
</evidence>
<gene>
    <name evidence="5" type="ORF">CGXH109_LOCUS20585</name>
</gene>
<dbReference type="Proteomes" id="UP001152533">
    <property type="component" value="Unassembled WGS sequence"/>
</dbReference>
<dbReference type="PANTHER" id="PTHR43708">
    <property type="entry name" value="CONSERVED EXPRESSED OXIDOREDUCTASE (EUROFUNG)"/>
    <property type="match status" value="1"/>
</dbReference>
<dbReference type="EMBL" id="CAMGZC010000083">
    <property type="protein sequence ID" value="CAI0642979.1"/>
    <property type="molecule type" value="Genomic_DNA"/>
</dbReference>
<dbReference type="SUPFAM" id="SSF51735">
    <property type="entry name" value="NAD(P)-binding Rossmann-fold domains"/>
    <property type="match status" value="1"/>
</dbReference>
<proteinExistence type="inferred from homology"/>
<dbReference type="Gene3D" id="3.40.50.720">
    <property type="entry name" value="NAD(P)-binding Rossmann-like Domain"/>
    <property type="match status" value="1"/>
</dbReference>
<dbReference type="AlphaFoldDB" id="A0A9W4RLT6"/>
<dbReference type="GO" id="GO:0000166">
    <property type="term" value="F:nucleotide binding"/>
    <property type="evidence" value="ECO:0007669"/>
    <property type="project" value="InterPro"/>
</dbReference>
<keyword evidence="2" id="KW-0560">Oxidoreductase</keyword>
<dbReference type="GO" id="GO:0016491">
    <property type="term" value="F:oxidoreductase activity"/>
    <property type="evidence" value="ECO:0007669"/>
    <property type="project" value="UniProtKB-KW"/>
</dbReference>
<protein>
    <recommendedName>
        <fullName evidence="7">Oxidoreductase</fullName>
    </recommendedName>
</protein>